<dbReference type="Proteomes" id="UP001500221">
    <property type="component" value="Unassembled WGS sequence"/>
</dbReference>
<evidence type="ECO:0000313" key="3">
    <source>
        <dbReference type="Proteomes" id="UP001500221"/>
    </source>
</evidence>
<organism evidence="2 3">
    <name type="scientific">Nocardioides marinquilinus</name>
    <dbReference type="NCBI Taxonomy" id="1210400"/>
    <lineage>
        <taxon>Bacteria</taxon>
        <taxon>Bacillati</taxon>
        <taxon>Actinomycetota</taxon>
        <taxon>Actinomycetes</taxon>
        <taxon>Propionibacteriales</taxon>
        <taxon>Nocardioidaceae</taxon>
        <taxon>Nocardioides</taxon>
    </lineage>
</organism>
<dbReference type="SUPFAM" id="SSF51735">
    <property type="entry name" value="NAD(P)-binding Rossmann-fold domains"/>
    <property type="match status" value="1"/>
</dbReference>
<proteinExistence type="predicted"/>
<dbReference type="PRINTS" id="PR00081">
    <property type="entry name" value="GDHRDH"/>
</dbReference>
<dbReference type="InterPro" id="IPR002347">
    <property type="entry name" value="SDR_fam"/>
</dbReference>
<protein>
    <submittedName>
        <fullName evidence="2">SDR family oxidoreductase</fullName>
    </submittedName>
</protein>
<dbReference type="InterPro" id="IPR036291">
    <property type="entry name" value="NAD(P)-bd_dom_sf"/>
</dbReference>
<dbReference type="Gene3D" id="3.40.50.720">
    <property type="entry name" value="NAD(P)-binding Rossmann-like Domain"/>
    <property type="match status" value="1"/>
</dbReference>
<dbReference type="InterPro" id="IPR057326">
    <property type="entry name" value="KR_dom"/>
</dbReference>
<reference evidence="3" key="1">
    <citation type="journal article" date="2019" name="Int. J. Syst. Evol. Microbiol.">
        <title>The Global Catalogue of Microorganisms (GCM) 10K type strain sequencing project: providing services to taxonomists for standard genome sequencing and annotation.</title>
        <authorList>
            <consortium name="The Broad Institute Genomics Platform"/>
            <consortium name="The Broad Institute Genome Sequencing Center for Infectious Disease"/>
            <person name="Wu L."/>
            <person name="Ma J."/>
        </authorList>
    </citation>
    <scope>NUCLEOTIDE SEQUENCE [LARGE SCALE GENOMIC DNA]</scope>
    <source>
        <strain evidence="3">JCM 18459</strain>
    </source>
</reference>
<comment type="caution">
    <text evidence="2">The sequence shown here is derived from an EMBL/GenBank/DDBJ whole genome shotgun (WGS) entry which is preliminary data.</text>
</comment>
<dbReference type="Pfam" id="PF13561">
    <property type="entry name" value="adh_short_C2"/>
    <property type="match status" value="1"/>
</dbReference>
<evidence type="ECO:0000259" key="1">
    <source>
        <dbReference type="SMART" id="SM00822"/>
    </source>
</evidence>
<gene>
    <name evidence="2" type="ORF">GCM10023340_14640</name>
</gene>
<dbReference type="SMART" id="SM00822">
    <property type="entry name" value="PKS_KR"/>
    <property type="match status" value="1"/>
</dbReference>
<sequence>MDLGLTGRTALVTGGSRGIGLAVARALTTEGARVALLGRDVDALTAAAESVGEGTVTVVADTTDDGAVRAAVDDAATRLGRLDVVVNCAAPRATPGGPSGLAGLDDASFLQNVDTKVLGYARVVRAAVPHLRAAGGGAVVNVSGMNARSTGYLAGSVRNIGVVALSKNLADELGPDGISVVCVHPGLTVTERTEGDAAYAEKASANALGRPVTADEVATAVAFLASPRAVIATGAVVTLDGGRVGPIFT</sequence>
<dbReference type="PANTHER" id="PTHR43975">
    <property type="entry name" value="ZGC:101858"/>
    <property type="match status" value="1"/>
</dbReference>
<accession>A0ABP9PEP0</accession>
<dbReference type="RefSeq" id="WP_345456326.1">
    <property type="nucleotide sequence ID" value="NZ_BAABKG010000002.1"/>
</dbReference>
<feature type="domain" description="Ketoreductase" evidence="1">
    <location>
        <begin position="8"/>
        <end position="166"/>
    </location>
</feature>
<dbReference type="PANTHER" id="PTHR43975:SF2">
    <property type="entry name" value="EG:BACR7A4.14 PROTEIN-RELATED"/>
    <property type="match status" value="1"/>
</dbReference>
<evidence type="ECO:0000313" key="2">
    <source>
        <dbReference type="EMBL" id="GAA5145393.1"/>
    </source>
</evidence>
<dbReference type="EMBL" id="BAABKG010000002">
    <property type="protein sequence ID" value="GAA5145393.1"/>
    <property type="molecule type" value="Genomic_DNA"/>
</dbReference>
<name>A0ABP9PEP0_9ACTN</name>
<keyword evidence="3" id="KW-1185">Reference proteome</keyword>